<name>A0ABW3SLI3_9BACT</name>
<evidence type="ECO:0000313" key="2">
    <source>
        <dbReference type="Proteomes" id="UP001597094"/>
    </source>
</evidence>
<organism evidence="1 2">
    <name type="scientific">Pontibacter rugosus</name>
    <dbReference type="NCBI Taxonomy" id="1745966"/>
    <lineage>
        <taxon>Bacteria</taxon>
        <taxon>Pseudomonadati</taxon>
        <taxon>Bacteroidota</taxon>
        <taxon>Cytophagia</taxon>
        <taxon>Cytophagales</taxon>
        <taxon>Hymenobacteraceae</taxon>
        <taxon>Pontibacter</taxon>
    </lineage>
</organism>
<protein>
    <recommendedName>
        <fullName evidence="3">Transposase</fullName>
    </recommendedName>
</protein>
<keyword evidence="2" id="KW-1185">Reference proteome</keyword>
<sequence>MIEQTYIGINMSKDSFMVATRQENKIATFLHSNDRKGYSKVHPESA</sequence>
<proteinExistence type="predicted"/>
<evidence type="ECO:0000313" key="1">
    <source>
        <dbReference type="EMBL" id="MFD1185553.1"/>
    </source>
</evidence>
<dbReference type="Proteomes" id="UP001597094">
    <property type="component" value="Unassembled WGS sequence"/>
</dbReference>
<gene>
    <name evidence="1" type="ORF">ACFQ2O_04970</name>
</gene>
<accession>A0ABW3SLI3</accession>
<evidence type="ECO:0008006" key="3">
    <source>
        <dbReference type="Google" id="ProtNLM"/>
    </source>
</evidence>
<dbReference type="EMBL" id="JBHTLD010000027">
    <property type="protein sequence ID" value="MFD1185553.1"/>
    <property type="molecule type" value="Genomic_DNA"/>
</dbReference>
<reference evidence="2" key="1">
    <citation type="journal article" date="2019" name="Int. J. Syst. Evol. Microbiol.">
        <title>The Global Catalogue of Microorganisms (GCM) 10K type strain sequencing project: providing services to taxonomists for standard genome sequencing and annotation.</title>
        <authorList>
            <consortium name="The Broad Institute Genomics Platform"/>
            <consortium name="The Broad Institute Genome Sequencing Center for Infectious Disease"/>
            <person name="Wu L."/>
            <person name="Ma J."/>
        </authorList>
    </citation>
    <scope>NUCLEOTIDE SEQUENCE [LARGE SCALE GENOMIC DNA]</scope>
    <source>
        <strain evidence="2">JCM 31319</strain>
    </source>
</reference>
<comment type="caution">
    <text evidence="1">The sequence shown here is derived from an EMBL/GenBank/DDBJ whole genome shotgun (WGS) entry which is preliminary data.</text>
</comment>